<organism evidence="2 3">
    <name type="scientific">Roseibium aggregatum</name>
    <dbReference type="NCBI Taxonomy" id="187304"/>
    <lineage>
        <taxon>Bacteria</taxon>
        <taxon>Pseudomonadati</taxon>
        <taxon>Pseudomonadota</taxon>
        <taxon>Alphaproteobacteria</taxon>
        <taxon>Hyphomicrobiales</taxon>
        <taxon>Stappiaceae</taxon>
        <taxon>Roseibium</taxon>
    </lineage>
</organism>
<dbReference type="PANTHER" id="PTHR34071">
    <property type="entry name" value="5-NITROIMIDAZOLE ANTIBIOTICS RESISTANCE PROTEIN, NIMA-FAMILY-RELATED PROTEIN-RELATED"/>
    <property type="match status" value="1"/>
</dbReference>
<evidence type="ECO:0000313" key="2">
    <source>
        <dbReference type="EMBL" id="MBD1544930.1"/>
    </source>
</evidence>
<accession>A0A926S4C3</accession>
<name>A0A926S4C3_9HYPH</name>
<dbReference type="Proteomes" id="UP000598467">
    <property type="component" value="Unassembled WGS sequence"/>
</dbReference>
<evidence type="ECO:0000313" key="3">
    <source>
        <dbReference type="Proteomes" id="UP000598467"/>
    </source>
</evidence>
<comment type="caution">
    <text evidence="2">The sequence shown here is derived from an EMBL/GenBank/DDBJ whole genome shotgun (WGS) entry which is preliminary data.</text>
</comment>
<sequence>MELSMSPESETKTLPAYARARQPKRARYDEETIHGILDTGLVGHVGFVADGRPMVIPMAYARVGGTLYLHGASKTRIARLDGIPMCMTATQLTGIVAARSGFHHSVNYRSAVVHGTARHVDGEELDAALEAITDHLLPGRTAEIRPMTAQERKATGVVALDIDHASAKVRTGPPVDDEEDHALGLWAGVVPVTTALSTGVQDAYTPEGAAEPASIAAARRKFA</sequence>
<evidence type="ECO:0000256" key="1">
    <source>
        <dbReference type="SAM" id="MobiDB-lite"/>
    </source>
</evidence>
<dbReference type="InterPro" id="IPR012349">
    <property type="entry name" value="Split_barrel_FMN-bd"/>
</dbReference>
<feature type="region of interest" description="Disordered" evidence="1">
    <location>
        <begin position="1"/>
        <end position="23"/>
    </location>
</feature>
<reference evidence="2" key="1">
    <citation type="submission" date="2020-05" db="EMBL/GenBank/DDBJ databases">
        <title>Identification of trans-AT polyketide cluster in two marine bacteria, producers of a novel glutaramide-containing polyketide sesbanimide D and analogs.</title>
        <authorList>
            <person name="Kacar D."/>
            <person name="Rodriguez P."/>
            <person name="Canedo L."/>
            <person name="Gonzalez E."/>
            <person name="Galan B."/>
            <person name="De La Calle F."/>
            <person name="Garcia J.L."/>
        </authorList>
    </citation>
    <scope>NUCLEOTIDE SEQUENCE</scope>
    <source>
        <strain evidence="2">PHM038</strain>
    </source>
</reference>
<protein>
    <submittedName>
        <fullName evidence="2">Pyridoxamine 5'-phosphate oxidase family protein</fullName>
    </submittedName>
</protein>
<dbReference type="Pfam" id="PF12900">
    <property type="entry name" value="Pyridox_ox_2"/>
    <property type="match status" value="1"/>
</dbReference>
<dbReference type="Gene3D" id="2.30.110.10">
    <property type="entry name" value="Electron Transport, Fmn-binding Protein, Chain A"/>
    <property type="match status" value="1"/>
</dbReference>
<dbReference type="EMBL" id="JABFCZ010000002">
    <property type="protein sequence ID" value="MBD1544930.1"/>
    <property type="molecule type" value="Genomic_DNA"/>
</dbReference>
<dbReference type="SUPFAM" id="SSF50475">
    <property type="entry name" value="FMN-binding split barrel"/>
    <property type="match status" value="1"/>
</dbReference>
<dbReference type="PANTHER" id="PTHR34071:SF2">
    <property type="entry name" value="FLAVIN-NUCLEOTIDE-BINDING PROTEIN"/>
    <property type="match status" value="1"/>
</dbReference>
<dbReference type="AlphaFoldDB" id="A0A926S4C3"/>
<gene>
    <name evidence="2" type="ORF">HK439_01540</name>
</gene>
<dbReference type="InterPro" id="IPR024747">
    <property type="entry name" value="Pyridox_Oxase-rel"/>
</dbReference>
<proteinExistence type="predicted"/>